<dbReference type="SUPFAM" id="SSF56300">
    <property type="entry name" value="Metallo-dependent phosphatases"/>
    <property type="match status" value="1"/>
</dbReference>
<dbReference type="InterPro" id="IPR004843">
    <property type="entry name" value="Calcineurin-like_PHP"/>
</dbReference>
<proteinExistence type="inferred from homology"/>
<evidence type="ECO:0000256" key="3">
    <source>
        <dbReference type="ARBA" id="ARBA00023004"/>
    </source>
</evidence>
<name>A0A7W9ETP7_9SPHN</name>
<dbReference type="Pfam" id="PF24408">
    <property type="entry name" value="wHTH-Calcineurin_assc"/>
    <property type="match status" value="1"/>
</dbReference>
<protein>
    <submittedName>
        <fullName evidence="7">Putative phosphodiesterase</fullName>
    </submittedName>
</protein>
<dbReference type="InterPro" id="IPR050884">
    <property type="entry name" value="CNP_phosphodiesterase-III"/>
</dbReference>
<evidence type="ECO:0000259" key="6">
    <source>
        <dbReference type="Pfam" id="PF24408"/>
    </source>
</evidence>
<accession>A0A7W9ETP7</accession>
<comment type="caution">
    <text evidence="7">The sequence shown here is derived from an EMBL/GenBank/DDBJ whole genome shotgun (WGS) entry which is preliminary data.</text>
</comment>
<evidence type="ECO:0000256" key="2">
    <source>
        <dbReference type="ARBA" id="ARBA00022801"/>
    </source>
</evidence>
<dbReference type="InterPro" id="IPR057846">
    <property type="entry name" value="wHTH-Calcineurin_assc"/>
</dbReference>
<dbReference type="RefSeq" id="WP_184101161.1">
    <property type="nucleotide sequence ID" value="NZ_JACIJH010000018.1"/>
</dbReference>
<dbReference type="PANTHER" id="PTHR42988">
    <property type="entry name" value="PHOSPHOHYDROLASE"/>
    <property type="match status" value="1"/>
</dbReference>
<evidence type="ECO:0000259" key="5">
    <source>
        <dbReference type="Pfam" id="PF00149"/>
    </source>
</evidence>
<dbReference type="EMBL" id="JACIJH010000018">
    <property type="protein sequence ID" value="MBB5708435.1"/>
    <property type="molecule type" value="Genomic_DNA"/>
</dbReference>
<feature type="domain" description="Calcineurin-like phosphoesterase" evidence="5">
    <location>
        <begin position="2"/>
        <end position="235"/>
    </location>
</feature>
<dbReference type="Gene3D" id="3.60.21.10">
    <property type="match status" value="1"/>
</dbReference>
<feature type="domain" description="Calcineurin" evidence="6">
    <location>
        <begin position="317"/>
        <end position="373"/>
    </location>
</feature>
<evidence type="ECO:0000256" key="1">
    <source>
        <dbReference type="ARBA" id="ARBA00022723"/>
    </source>
</evidence>
<keyword evidence="1" id="KW-0479">Metal-binding</keyword>
<dbReference type="PANTHER" id="PTHR42988:SF2">
    <property type="entry name" value="CYCLIC NUCLEOTIDE PHOSPHODIESTERASE CBUA0032-RELATED"/>
    <property type="match status" value="1"/>
</dbReference>
<evidence type="ECO:0000313" key="8">
    <source>
        <dbReference type="Proteomes" id="UP000537161"/>
    </source>
</evidence>
<keyword evidence="3" id="KW-0408">Iron</keyword>
<keyword evidence="2" id="KW-0378">Hydrolase</keyword>
<dbReference type="Proteomes" id="UP000537161">
    <property type="component" value="Unassembled WGS sequence"/>
</dbReference>
<sequence length="393" mass="42465">MSDIHACDEDPASPQAPSYVSSFNSAATARIDPLTDLERLISEANLRPDYILCAGDITNRSSPTAFNYAWGRLHKLASAANATLVSTVGNHDLDSRFMANKYDPRGYAMSLAPSLPTNDRLSYLEFWAQNFTLLTYEDCNVVVLNTAAYHGVGTDIQKEIEHGRISDVTLEKLEEAIAGAPGSSTNILLCHHHPIRGDQGDHDLEGLTRGGEKLVDLVGRSTRPWIIVHGHKHVPDLFYGHGGGSNAPVVLGSASFSAQVNRDAQNKNPNQVHLLETDPASALQLGLTYAGSVYSWTWQAGVGWSKAQGAQGLPHVAGFGYKSSIDVLADQIDAELQKSGASHMIWQDALRAVPSISRLVPLDFASLRSALRSKGLTILNDEDGEYAQIGRKG</sequence>
<comment type="similarity">
    <text evidence="4">Belongs to the cyclic nucleotide phosphodiesterase class-III family.</text>
</comment>
<keyword evidence="8" id="KW-1185">Reference proteome</keyword>
<organism evidence="7 8">
    <name type="scientific">Sphingopyxis panaciterrulae</name>
    <dbReference type="NCBI Taxonomy" id="462372"/>
    <lineage>
        <taxon>Bacteria</taxon>
        <taxon>Pseudomonadati</taxon>
        <taxon>Pseudomonadota</taxon>
        <taxon>Alphaproteobacteria</taxon>
        <taxon>Sphingomonadales</taxon>
        <taxon>Sphingomonadaceae</taxon>
        <taxon>Sphingopyxis</taxon>
    </lineage>
</organism>
<dbReference type="GO" id="GO:0016787">
    <property type="term" value="F:hydrolase activity"/>
    <property type="evidence" value="ECO:0007669"/>
    <property type="project" value="UniProtKB-KW"/>
</dbReference>
<dbReference type="AlphaFoldDB" id="A0A7W9ETP7"/>
<evidence type="ECO:0000313" key="7">
    <source>
        <dbReference type="EMBL" id="MBB5708435.1"/>
    </source>
</evidence>
<dbReference type="InterPro" id="IPR029052">
    <property type="entry name" value="Metallo-depent_PP-like"/>
</dbReference>
<gene>
    <name evidence="7" type="ORF">FHR21_003820</name>
</gene>
<dbReference type="GO" id="GO:0046872">
    <property type="term" value="F:metal ion binding"/>
    <property type="evidence" value="ECO:0007669"/>
    <property type="project" value="UniProtKB-KW"/>
</dbReference>
<dbReference type="Pfam" id="PF00149">
    <property type="entry name" value="Metallophos"/>
    <property type="match status" value="1"/>
</dbReference>
<evidence type="ECO:0000256" key="4">
    <source>
        <dbReference type="ARBA" id="ARBA00025742"/>
    </source>
</evidence>
<reference evidence="7 8" key="1">
    <citation type="submission" date="2020-08" db="EMBL/GenBank/DDBJ databases">
        <title>Genomic Encyclopedia of Type Strains, Phase IV (KMG-IV): sequencing the most valuable type-strain genomes for metagenomic binning, comparative biology and taxonomic classification.</title>
        <authorList>
            <person name="Goeker M."/>
        </authorList>
    </citation>
    <scope>NUCLEOTIDE SEQUENCE [LARGE SCALE GENOMIC DNA]</scope>
    <source>
        <strain evidence="7 8">DSM 27163</strain>
    </source>
</reference>